<dbReference type="RefSeq" id="WP_207881985.1">
    <property type="nucleotide sequence ID" value="NZ_JAFVMF010000013.1"/>
</dbReference>
<evidence type="ECO:0000313" key="3">
    <source>
        <dbReference type="Proteomes" id="UP000664771"/>
    </source>
</evidence>
<protein>
    <submittedName>
        <fullName evidence="2">Uncharacterized protein</fullName>
    </submittedName>
</protein>
<evidence type="ECO:0000256" key="1">
    <source>
        <dbReference type="SAM" id="MobiDB-lite"/>
    </source>
</evidence>
<proteinExistence type="predicted"/>
<sequence>MAEQTETPAELWARLKVSGNRDFSAKQSTLRYTVLFYKYSSFSQNNSTKNVSDRKMTRPFMGEI</sequence>
<keyword evidence="3" id="KW-1185">Reference proteome</keyword>
<name>A0ABS3LXW3_9PROT</name>
<gene>
    <name evidence="2" type="ORF">J2D73_13165</name>
</gene>
<comment type="caution">
    <text evidence="2">The sequence shown here is derived from an EMBL/GenBank/DDBJ whole genome shotgun (WGS) entry which is preliminary data.</text>
</comment>
<dbReference type="Proteomes" id="UP000664771">
    <property type="component" value="Unassembled WGS sequence"/>
</dbReference>
<dbReference type="EMBL" id="JAFVMF010000013">
    <property type="protein sequence ID" value="MBO1360738.1"/>
    <property type="molecule type" value="Genomic_DNA"/>
</dbReference>
<accession>A0ABS3LXW3</accession>
<evidence type="ECO:0000313" key="2">
    <source>
        <dbReference type="EMBL" id="MBO1360738.1"/>
    </source>
</evidence>
<organism evidence="2 3">
    <name type="scientific">Acetobacter sacchari</name>
    <dbReference type="NCBI Taxonomy" id="2661687"/>
    <lineage>
        <taxon>Bacteria</taxon>
        <taxon>Pseudomonadati</taxon>
        <taxon>Pseudomonadota</taxon>
        <taxon>Alphaproteobacteria</taxon>
        <taxon>Acetobacterales</taxon>
        <taxon>Acetobacteraceae</taxon>
        <taxon>Acetobacter</taxon>
    </lineage>
</organism>
<reference evidence="2 3" key="1">
    <citation type="submission" date="2021-03" db="EMBL/GenBank/DDBJ databases">
        <title>The complete genome sequence of Acetobacter sacchari TBRC 11175.</title>
        <authorList>
            <person name="Charoenyingcharoen P."/>
            <person name="Yukphan P."/>
        </authorList>
    </citation>
    <scope>NUCLEOTIDE SEQUENCE [LARGE SCALE GENOMIC DNA]</scope>
    <source>
        <strain evidence="2 3">TBRC 11175</strain>
    </source>
</reference>
<feature type="region of interest" description="Disordered" evidence="1">
    <location>
        <begin position="44"/>
        <end position="64"/>
    </location>
</feature>